<dbReference type="EMBL" id="DF977451">
    <property type="protein sequence ID" value="GAW25406.1"/>
    <property type="molecule type" value="Genomic_DNA"/>
</dbReference>
<sequence length="364" mass="40807">MVMSYLCCGFVRRKISNRTRRGVNADPPRLSGNPGVSQQISGGDLGTLADLRQKCEENTLSTAEARALLSASGRANEPLTSREIEELHRILSPTPPDAQPGTSASASGAARSPRTATNQMLPEMQSQSYLFSLPAEIRARVWRYAIGRRKIYLVVKDKTLVQQGNMERPYWRHVRGLLSVPLICRQSYLESINFLYSENTFGFGFGLVGNSNDFFGQANTLLLPQCIAAMTSLEVGFHLSGGFSQYHDSHPQEWDASLEITAPEPLSNWNSVFKALAQMRQLRSLVIVVWASGDRRHGFLAEEPELMDIPMKMTGLKRFEVWLPWGDEDEGEPSQGALEPKPYVVRRDFEDRERFGVSVPNWRG</sequence>
<feature type="compositionally biased region" description="Low complexity" evidence="1">
    <location>
        <begin position="100"/>
        <end position="115"/>
    </location>
</feature>
<accession>A0A1S8A5N7</accession>
<evidence type="ECO:0000256" key="1">
    <source>
        <dbReference type="SAM" id="MobiDB-lite"/>
    </source>
</evidence>
<reference evidence="3" key="1">
    <citation type="submission" date="2016-03" db="EMBL/GenBank/DDBJ databases">
        <title>Draft genome sequence of Rosellinia necatrix.</title>
        <authorList>
            <person name="Kanematsu S."/>
        </authorList>
    </citation>
    <scope>NUCLEOTIDE SEQUENCE [LARGE SCALE GENOMIC DNA]</scope>
    <source>
        <strain evidence="3">W97</strain>
    </source>
</reference>
<evidence type="ECO:0000313" key="3">
    <source>
        <dbReference type="EMBL" id="GAW25406.1"/>
    </source>
</evidence>
<evidence type="ECO:0000313" key="4">
    <source>
        <dbReference type="Proteomes" id="UP000054516"/>
    </source>
</evidence>
<proteinExistence type="predicted"/>
<gene>
    <name evidence="3" type="ORF">SAMD00023353_0600470</name>
</gene>
<feature type="domain" description="DUF7730" evidence="2">
    <location>
        <begin position="124"/>
        <end position="328"/>
    </location>
</feature>
<dbReference type="InterPro" id="IPR056632">
    <property type="entry name" value="DUF7730"/>
</dbReference>
<name>A0A1S8A5N7_ROSNE</name>
<dbReference type="PANTHER" id="PTHR38790:SF9">
    <property type="entry name" value="F-BOX DOMAIN-CONTAINING PROTEIN"/>
    <property type="match status" value="1"/>
</dbReference>
<organism evidence="3">
    <name type="scientific">Rosellinia necatrix</name>
    <name type="common">White root-rot fungus</name>
    <dbReference type="NCBI Taxonomy" id="77044"/>
    <lineage>
        <taxon>Eukaryota</taxon>
        <taxon>Fungi</taxon>
        <taxon>Dikarya</taxon>
        <taxon>Ascomycota</taxon>
        <taxon>Pezizomycotina</taxon>
        <taxon>Sordariomycetes</taxon>
        <taxon>Xylariomycetidae</taxon>
        <taxon>Xylariales</taxon>
        <taxon>Xylariaceae</taxon>
        <taxon>Rosellinia</taxon>
    </lineage>
</organism>
<protein>
    <recommendedName>
        <fullName evidence="2">DUF7730 domain-containing protein</fullName>
    </recommendedName>
</protein>
<dbReference type="STRING" id="77044.A0A1S8A5N7"/>
<dbReference type="PANTHER" id="PTHR38790">
    <property type="entry name" value="2EXR DOMAIN-CONTAINING PROTEIN-RELATED"/>
    <property type="match status" value="1"/>
</dbReference>
<dbReference type="AlphaFoldDB" id="A0A1S8A5N7"/>
<keyword evidence="4" id="KW-1185">Reference proteome</keyword>
<dbReference type="Proteomes" id="UP000054516">
    <property type="component" value="Unassembled WGS sequence"/>
</dbReference>
<dbReference type="Pfam" id="PF24864">
    <property type="entry name" value="DUF7730"/>
    <property type="match status" value="1"/>
</dbReference>
<dbReference type="OrthoDB" id="10249045at2759"/>
<dbReference type="OMA" id="HIEVGWH"/>
<evidence type="ECO:0000259" key="2">
    <source>
        <dbReference type="Pfam" id="PF24864"/>
    </source>
</evidence>
<feature type="region of interest" description="Disordered" evidence="1">
    <location>
        <begin position="91"/>
        <end position="115"/>
    </location>
</feature>
<feature type="region of interest" description="Disordered" evidence="1">
    <location>
        <begin position="19"/>
        <end position="43"/>
    </location>
</feature>